<dbReference type="EMBL" id="WHUW01000008">
    <property type="protein sequence ID" value="KAF8443205.1"/>
    <property type="molecule type" value="Genomic_DNA"/>
</dbReference>
<reference evidence="1" key="1">
    <citation type="submission" date="2019-10" db="EMBL/GenBank/DDBJ databases">
        <authorList>
            <consortium name="DOE Joint Genome Institute"/>
            <person name="Kuo A."/>
            <person name="Miyauchi S."/>
            <person name="Kiss E."/>
            <person name="Drula E."/>
            <person name="Kohler A."/>
            <person name="Sanchez-Garcia M."/>
            <person name="Andreopoulos B."/>
            <person name="Barry K.W."/>
            <person name="Bonito G."/>
            <person name="Buee M."/>
            <person name="Carver A."/>
            <person name="Chen C."/>
            <person name="Cichocki N."/>
            <person name="Clum A."/>
            <person name="Culley D."/>
            <person name="Crous P.W."/>
            <person name="Fauchery L."/>
            <person name="Girlanda M."/>
            <person name="Hayes R."/>
            <person name="Keri Z."/>
            <person name="LaButti K."/>
            <person name="Lipzen A."/>
            <person name="Lombard V."/>
            <person name="Magnuson J."/>
            <person name="Maillard F."/>
            <person name="Morin E."/>
            <person name="Murat C."/>
            <person name="Nolan M."/>
            <person name="Ohm R."/>
            <person name="Pangilinan J."/>
            <person name="Pereira M."/>
            <person name="Perotto S."/>
            <person name="Peter M."/>
            <person name="Riley R."/>
            <person name="Sitrit Y."/>
            <person name="Stielow B."/>
            <person name="Szollosi G."/>
            <person name="Zifcakova L."/>
            <person name="Stursova M."/>
            <person name="Spatafora J.W."/>
            <person name="Tedersoo L."/>
            <person name="Vaario L.-M."/>
            <person name="Yamada A."/>
            <person name="Yan M."/>
            <person name="Wang P."/>
            <person name="Xu J."/>
            <person name="Bruns T."/>
            <person name="Baldrian P."/>
            <person name="Vilgalys R."/>
            <person name="Henrissat B."/>
            <person name="Grigoriev I.V."/>
            <person name="Hibbett D."/>
            <person name="Nagy L.G."/>
            <person name="Martin F.M."/>
        </authorList>
    </citation>
    <scope>NUCLEOTIDE SEQUENCE</scope>
    <source>
        <strain evidence="1">BED1</strain>
    </source>
</reference>
<dbReference type="Proteomes" id="UP001194468">
    <property type="component" value="Unassembled WGS sequence"/>
</dbReference>
<protein>
    <submittedName>
        <fullName evidence="1">Uncharacterized protein</fullName>
    </submittedName>
</protein>
<dbReference type="InterPro" id="IPR036188">
    <property type="entry name" value="FAD/NAD-bd_sf"/>
</dbReference>
<accession>A0AAD4BYB3</accession>
<dbReference type="SUPFAM" id="SSF51905">
    <property type="entry name" value="FAD/NAD(P)-binding domain"/>
    <property type="match status" value="1"/>
</dbReference>
<keyword evidence="2" id="KW-1185">Reference proteome</keyword>
<gene>
    <name evidence="1" type="ORF">L210DRAFT_3644065</name>
</gene>
<name>A0AAD4BYB3_BOLED</name>
<sequence>MNLPDKTTILIVGAGPTGLAAVRSLLHHGFHDVDATPATLEALDTIGCGDEHNESLRSYTRHPYILIITQNLTECRLEKRLERLGAVVHRLLRVVPGLRRNASNPQLSDVTFEDGRVIMAT</sequence>
<organism evidence="1 2">
    <name type="scientific">Boletus edulis BED1</name>
    <dbReference type="NCBI Taxonomy" id="1328754"/>
    <lineage>
        <taxon>Eukaryota</taxon>
        <taxon>Fungi</taxon>
        <taxon>Dikarya</taxon>
        <taxon>Basidiomycota</taxon>
        <taxon>Agaricomycotina</taxon>
        <taxon>Agaricomycetes</taxon>
        <taxon>Agaricomycetidae</taxon>
        <taxon>Boletales</taxon>
        <taxon>Boletineae</taxon>
        <taxon>Boletaceae</taxon>
        <taxon>Boletoideae</taxon>
        <taxon>Boletus</taxon>
    </lineage>
</organism>
<reference evidence="1" key="2">
    <citation type="journal article" date="2020" name="Nat. Commun.">
        <title>Large-scale genome sequencing of mycorrhizal fungi provides insights into the early evolution of symbiotic traits.</title>
        <authorList>
            <person name="Miyauchi S."/>
            <person name="Kiss E."/>
            <person name="Kuo A."/>
            <person name="Drula E."/>
            <person name="Kohler A."/>
            <person name="Sanchez-Garcia M."/>
            <person name="Morin E."/>
            <person name="Andreopoulos B."/>
            <person name="Barry K.W."/>
            <person name="Bonito G."/>
            <person name="Buee M."/>
            <person name="Carver A."/>
            <person name="Chen C."/>
            <person name="Cichocki N."/>
            <person name="Clum A."/>
            <person name="Culley D."/>
            <person name="Crous P.W."/>
            <person name="Fauchery L."/>
            <person name="Girlanda M."/>
            <person name="Hayes R.D."/>
            <person name="Keri Z."/>
            <person name="LaButti K."/>
            <person name="Lipzen A."/>
            <person name="Lombard V."/>
            <person name="Magnuson J."/>
            <person name="Maillard F."/>
            <person name="Murat C."/>
            <person name="Nolan M."/>
            <person name="Ohm R.A."/>
            <person name="Pangilinan J."/>
            <person name="Pereira M.F."/>
            <person name="Perotto S."/>
            <person name="Peter M."/>
            <person name="Pfister S."/>
            <person name="Riley R."/>
            <person name="Sitrit Y."/>
            <person name="Stielow J.B."/>
            <person name="Szollosi G."/>
            <person name="Zifcakova L."/>
            <person name="Stursova M."/>
            <person name="Spatafora J.W."/>
            <person name="Tedersoo L."/>
            <person name="Vaario L.M."/>
            <person name="Yamada A."/>
            <person name="Yan M."/>
            <person name="Wang P."/>
            <person name="Xu J."/>
            <person name="Bruns T."/>
            <person name="Baldrian P."/>
            <person name="Vilgalys R."/>
            <person name="Dunand C."/>
            <person name="Henrissat B."/>
            <person name="Grigoriev I.V."/>
            <person name="Hibbett D."/>
            <person name="Nagy L.G."/>
            <person name="Martin F.M."/>
        </authorList>
    </citation>
    <scope>NUCLEOTIDE SEQUENCE</scope>
    <source>
        <strain evidence="1">BED1</strain>
    </source>
</reference>
<evidence type="ECO:0000313" key="2">
    <source>
        <dbReference type="Proteomes" id="UP001194468"/>
    </source>
</evidence>
<comment type="caution">
    <text evidence="1">The sequence shown here is derived from an EMBL/GenBank/DDBJ whole genome shotgun (WGS) entry which is preliminary data.</text>
</comment>
<evidence type="ECO:0000313" key="1">
    <source>
        <dbReference type="EMBL" id="KAF8443205.1"/>
    </source>
</evidence>
<dbReference type="Gene3D" id="3.50.50.60">
    <property type="entry name" value="FAD/NAD(P)-binding domain"/>
    <property type="match status" value="1"/>
</dbReference>
<dbReference type="AlphaFoldDB" id="A0AAD4BYB3"/>
<proteinExistence type="predicted"/>